<protein>
    <submittedName>
        <fullName evidence="4">Iron-sulfur cluster assembly protein SufD</fullName>
    </submittedName>
</protein>
<feature type="domain" description="SUF system FeS cluster assembly SufBD N-terminal" evidence="3">
    <location>
        <begin position="21"/>
        <end position="169"/>
    </location>
</feature>
<gene>
    <name evidence="4" type="ORF">ALSL_1402</name>
</gene>
<comment type="similarity">
    <text evidence="1">Belongs to the iron-sulfur cluster assembly SufBD family.</text>
</comment>
<dbReference type="Proteomes" id="UP000270530">
    <property type="component" value="Chromosome"/>
</dbReference>
<organism evidence="4 5">
    <name type="scientific">Aerosticca soli</name>
    <dbReference type="NCBI Taxonomy" id="2010829"/>
    <lineage>
        <taxon>Bacteria</taxon>
        <taxon>Pseudomonadati</taxon>
        <taxon>Pseudomonadota</taxon>
        <taxon>Gammaproteobacteria</taxon>
        <taxon>Lysobacterales</taxon>
        <taxon>Rhodanobacteraceae</taxon>
        <taxon>Aerosticca</taxon>
    </lineage>
</organism>
<reference evidence="5" key="1">
    <citation type="submission" date="2018-04" db="EMBL/GenBank/DDBJ databases">
        <authorList>
            <person name="Watanabe M."/>
            <person name="Kojima H."/>
        </authorList>
    </citation>
    <scope>NUCLEOTIDE SEQUENCE [LARGE SCALE GENOMIC DNA]</scope>
    <source>
        <strain evidence="5">Dysh456</strain>
    </source>
</reference>
<evidence type="ECO:0000256" key="1">
    <source>
        <dbReference type="ARBA" id="ARBA00043967"/>
    </source>
</evidence>
<evidence type="ECO:0000313" key="4">
    <source>
        <dbReference type="EMBL" id="BBD80059.1"/>
    </source>
</evidence>
<dbReference type="GO" id="GO:0016226">
    <property type="term" value="P:iron-sulfur cluster assembly"/>
    <property type="evidence" value="ECO:0007669"/>
    <property type="project" value="InterPro"/>
</dbReference>
<name>A0A2Z6E6E7_9GAMM</name>
<dbReference type="RefSeq" id="WP_126537739.1">
    <property type="nucleotide sequence ID" value="NZ_AP018560.1"/>
</dbReference>
<dbReference type="InterPro" id="IPR037284">
    <property type="entry name" value="SUF_FeS_clus_asmbl_SufBD_sf"/>
</dbReference>
<sequence>MNRPSVPFVDSQSAAPLPRSGLAWLDAARREHLEAFAARGLPDTRDENWRYTALHALAQRRYAVGDDEAAERPVAAASLAWPQAEGPRLVFVNGVYRADLSQHDDLPEGVSLRPLTRALHEDPEPLRFVLERRYREAGDAFDRLNAAFAADGAVLRVDAGVRVPAPVQLIFIGAPAATACTWHLRHVIELGEGSALTLIERHLGEDAGDYLATSVGDLRLGTGARLDHLQVQTAPGKATLIRRERLDLAADAQVRCHVLELGGALVRHDVQAILHGERARFDNRGVFAPHGRQHVDSELAIRHAGRETVSSSDWRGVAGARGRGVFRGSIIVDPGADGANAALTSKNLLLSAQAEIDTRPELEIYTDAVQAAHGATVGQLDERALFYLRARGIPLSQARSMLTEAFCAAMFADLEPADWRERLAALLAAHLRRGDET</sequence>
<evidence type="ECO:0000259" key="2">
    <source>
        <dbReference type="Pfam" id="PF01458"/>
    </source>
</evidence>
<dbReference type="AlphaFoldDB" id="A0A2Z6E6E7"/>
<evidence type="ECO:0000313" key="5">
    <source>
        <dbReference type="Proteomes" id="UP000270530"/>
    </source>
</evidence>
<dbReference type="PANTHER" id="PTHR43575:SF1">
    <property type="entry name" value="PROTEIN ABCI7, CHLOROPLASTIC"/>
    <property type="match status" value="1"/>
</dbReference>
<dbReference type="InterPro" id="IPR011542">
    <property type="entry name" value="SUF_FeS_clus_asmbl_SufD"/>
</dbReference>
<dbReference type="Pfam" id="PF01458">
    <property type="entry name" value="SUFBD_core"/>
    <property type="match status" value="1"/>
</dbReference>
<dbReference type="SUPFAM" id="SSF101960">
    <property type="entry name" value="Stabilizer of iron transporter SufD"/>
    <property type="match status" value="1"/>
</dbReference>
<dbReference type="EMBL" id="AP018560">
    <property type="protein sequence ID" value="BBD80059.1"/>
    <property type="molecule type" value="Genomic_DNA"/>
</dbReference>
<accession>A0A2Z6E6E7</accession>
<feature type="domain" description="SUF system FeS cluster assembly SufBD core" evidence="2">
    <location>
        <begin position="181"/>
        <end position="406"/>
    </location>
</feature>
<dbReference type="KEGG" id="rbd:ALSL_1402"/>
<dbReference type="PANTHER" id="PTHR43575">
    <property type="entry name" value="PROTEIN ABCI7, CHLOROPLASTIC"/>
    <property type="match status" value="1"/>
</dbReference>
<dbReference type="OrthoDB" id="9768262at2"/>
<keyword evidence="5" id="KW-1185">Reference proteome</keyword>
<dbReference type="InterPro" id="IPR055346">
    <property type="entry name" value="Fe-S_cluster_assembly_SufBD"/>
</dbReference>
<reference evidence="5" key="2">
    <citation type="submission" date="2018-06" db="EMBL/GenBank/DDBJ databases">
        <title>Genome sequence of Rhodanobacteraceae bacterium strain Dysh456.</title>
        <authorList>
            <person name="Fukui M."/>
        </authorList>
    </citation>
    <scope>NUCLEOTIDE SEQUENCE [LARGE SCALE GENOMIC DNA]</scope>
    <source>
        <strain evidence="5">Dysh456</strain>
    </source>
</reference>
<proteinExistence type="inferred from homology"/>
<dbReference type="Pfam" id="PF19295">
    <property type="entry name" value="SufBD_N"/>
    <property type="match status" value="1"/>
</dbReference>
<evidence type="ECO:0000259" key="3">
    <source>
        <dbReference type="Pfam" id="PF19295"/>
    </source>
</evidence>
<dbReference type="InterPro" id="IPR000825">
    <property type="entry name" value="SUF_FeS_clus_asmbl_SufBD_core"/>
</dbReference>
<dbReference type="NCBIfam" id="TIGR01981">
    <property type="entry name" value="sufD"/>
    <property type="match status" value="1"/>
</dbReference>
<dbReference type="InterPro" id="IPR045595">
    <property type="entry name" value="SufBD_N"/>
</dbReference>